<accession>A0A371FQV6</accession>
<sequence>MPRRDVEGAGNTGCIVPTMVHIVPVVGTSLNYGLTQTFEGVPHGVLHDETVGDIEGLYQDEDVSVLP</sequence>
<protein>
    <submittedName>
        <fullName evidence="1">Uncharacterized protein</fullName>
    </submittedName>
</protein>
<dbReference type="EMBL" id="QJKJ01008146">
    <property type="protein sequence ID" value="RDX80666.1"/>
    <property type="molecule type" value="Genomic_DNA"/>
</dbReference>
<name>A0A371FQV6_MUCPR</name>
<evidence type="ECO:0000313" key="2">
    <source>
        <dbReference type="Proteomes" id="UP000257109"/>
    </source>
</evidence>
<keyword evidence="2" id="KW-1185">Reference proteome</keyword>
<reference evidence="1" key="1">
    <citation type="submission" date="2018-05" db="EMBL/GenBank/DDBJ databases">
        <title>Draft genome of Mucuna pruriens seed.</title>
        <authorList>
            <person name="Nnadi N.E."/>
            <person name="Vos R."/>
            <person name="Hasami M.H."/>
            <person name="Devisetty U.K."/>
            <person name="Aguiy J.C."/>
        </authorList>
    </citation>
    <scope>NUCLEOTIDE SEQUENCE [LARGE SCALE GENOMIC DNA]</scope>
    <source>
        <strain evidence="1">JCA_2017</strain>
    </source>
</reference>
<proteinExistence type="predicted"/>
<feature type="non-terminal residue" evidence="1">
    <location>
        <position position="67"/>
    </location>
</feature>
<comment type="caution">
    <text evidence="1">The sequence shown here is derived from an EMBL/GenBank/DDBJ whole genome shotgun (WGS) entry which is preliminary data.</text>
</comment>
<evidence type="ECO:0000313" key="1">
    <source>
        <dbReference type="EMBL" id="RDX80666.1"/>
    </source>
</evidence>
<dbReference type="AlphaFoldDB" id="A0A371FQV6"/>
<dbReference type="Proteomes" id="UP000257109">
    <property type="component" value="Unassembled WGS sequence"/>
</dbReference>
<gene>
    <name evidence="1" type="ORF">CR513_38759</name>
</gene>
<organism evidence="1 2">
    <name type="scientific">Mucuna pruriens</name>
    <name type="common">Velvet bean</name>
    <name type="synonym">Dolichos pruriens</name>
    <dbReference type="NCBI Taxonomy" id="157652"/>
    <lineage>
        <taxon>Eukaryota</taxon>
        <taxon>Viridiplantae</taxon>
        <taxon>Streptophyta</taxon>
        <taxon>Embryophyta</taxon>
        <taxon>Tracheophyta</taxon>
        <taxon>Spermatophyta</taxon>
        <taxon>Magnoliopsida</taxon>
        <taxon>eudicotyledons</taxon>
        <taxon>Gunneridae</taxon>
        <taxon>Pentapetalae</taxon>
        <taxon>rosids</taxon>
        <taxon>fabids</taxon>
        <taxon>Fabales</taxon>
        <taxon>Fabaceae</taxon>
        <taxon>Papilionoideae</taxon>
        <taxon>50 kb inversion clade</taxon>
        <taxon>NPAAA clade</taxon>
        <taxon>indigoferoid/millettioid clade</taxon>
        <taxon>Phaseoleae</taxon>
        <taxon>Mucuna</taxon>
    </lineage>
</organism>